<gene>
    <name evidence="1" type="ORF">BFP71_12995</name>
</gene>
<reference evidence="1 2" key="1">
    <citation type="submission" date="2016-08" db="EMBL/GenBank/DDBJ databases">
        <title>Draft genome of Fabibacter sp. strain SK-8.</title>
        <authorList>
            <person name="Wong S.-K."/>
            <person name="Hamasaki K."/>
            <person name="Yoshizawa S."/>
        </authorList>
    </citation>
    <scope>NUCLEOTIDE SEQUENCE [LARGE SCALE GENOMIC DNA]</scope>
    <source>
        <strain evidence="1 2">SK-8</strain>
    </source>
</reference>
<dbReference type="Proteomes" id="UP000095552">
    <property type="component" value="Unassembled WGS sequence"/>
</dbReference>
<dbReference type="RefSeq" id="WP_069835897.1">
    <property type="nucleotide sequence ID" value="NZ_MDGQ01000005.1"/>
</dbReference>
<protein>
    <submittedName>
        <fullName evidence="1">Uncharacterized protein</fullName>
    </submittedName>
</protein>
<dbReference type="EMBL" id="MDGQ01000005">
    <property type="protein sequence ID" value="OEK04392.1"/>
    <property type="molecule type" value="Genomic_DNA"/>
</dbReference>
<evidence type="ECO:0000313" key="1">
    <source>
        <dbReference type="EMBL" id="OEK04392.1"/>
    </source>
</evidence>
<evidence type="ECO:0000313" key="2">
    <source>
        <dbReference type="Proteomes" id="UP000095552"/>
    </source>
</evidence>
<dbReference type="OrthoDB" id="1446682at2"/>
<accession>A0A1E5SZ52</accession>
<organism evidence="1 2">
    <name type="scientific">Roseivirga misakiensis</name>
    <dbReference type="NCBI Taxonomy" id="1563681"/>
    <lineage>
        <taxon>Bacteria</taxon>
        <taxon>Pseudomonadati</taxon>
        <taxon>Bacteroidota</taxon>
        <taxon>Cytophagia</taxon>
        <taxon>Cytophagales</taxon>
        <taxon>Roseivirgaceae</taxon>
        <taxon>Roseivirga</taxon>
    </lineage>
</organism>
<dbReference type="AlphaFoldDB" id="A0A1E5SZ52"/>
<sequence length="75" mass="8465">MEKKGRPATKPPTLKEGFYLDVRSKGSSSGVKIRRDTKADMEFAIRQYERSKTVTYLGEVRAGRWVDGKNAGKKT</sequence>
<keyword evidence="2" id="KW-1185">Reference proteome</keyword>
<name>A0A1E5SZ52_9BACT</name>
<proteinExistence type="predicted"/>
<comment type="caution">
    <text evidence="1">The sequence shown here is derived from an EMBL/GenBank/DDBJ whole genome shotgun (WGS) entry which is preliminary data.</text>
</comment>